<dbReference type="AlphaFoldDB" id="A0A495VBI0"/>
<organism evidence="3 4">
    <name type="scientific">Thiocapsa rosea</name>
    <dbReference type="NCBI Taxonomy" id="69360"/>
    <lineage>
        <taxon>Bacteria</taxon>
        <taxon>Pseudomonadati</taxon>
        <taxon>Pseudomonadota</taxon>
        <taxon>Gammaproteobacteria</taxon>
        <taxon>Chromatiales</taxon>
        <taxon>Chromatiaceae</taxon>
        <taxon>Thiocapsa</taxon>
    </lineage>
</organism>
<feature type="compositionally biased region" description="Pro residues" evidence="1">
    <location>
        <begin position="183"/>
        <end position="202"/>
    </location>
</feature>
<gene>
    <name evidence="3" type="ORF">BDD21_3639</name>
</gene>
<keyword evidence="2" id="KW-0472">Membrane</keyword>
<sequence>MVNQRFDLLVIVAAIFLAIFVATSVILLVLGVPIRDAGPVADSAPPTTRPPDRPRTFSVPDAPTPPPMWRDERAFRYGSLPDGGSVIDGYRFRPLDDERETSRFGGWAAIPDERSVDGSGERNRGLGDPVFRRDERLPEGFTSEWGETPYRFRPTEPSRSPPDPWRPPRDPRGPRGFTDPRLFEPPPQWGATPPMLPPPLPDLYPSLGPPNDHRLTVR</sequence>
<feature type="region of interest" description="Disordered" evidence="1">
    <location>
        <begin position="104"/>
        <end position="218"/>
    </location>
</feature>
<evidence type="ECO:0000313" key="4">
    <source>
        <dbReference type="Proteomes" id="UP000274556"/>
    </source>
</evidence>
<comment type="caution">
    <text evidence="3">The sequence shown here is derived from an EMBL/GenBank/DDBJ whole genome shotgun (WGS) entry which is preliminary data.</text>
</comment>
<feature type="region of interest" description="Disordered" evidence="1">
    <location>
        <begin position="39"/>
        <end position="69"/>
    </location>
</feature>
<keyword evidence="2" id="KW-1133">Transmembrane helix</keyword>
<keyword evidence="2" id="KW-0812">Transmembrane</keyword>
<evidence type="ECO:0000256" key="2">
    <source>
        <dbReference type="SAM" id="Phobius"/>
    </source>
</evidence>
<accession>A0A495VBI0</accession>
<feature type="compositionally biased region" description="Basic and acidic residues" evidence="1">
    <location>
        <begin position="111"/>
        <end position="138"/>
    </location>
</feature>
<protein>
    <submittedName>
        <fullName evidence="3">Uncharacterized protein</fullName>
    </submittedName>
</protein>
<evidence type="ECO:0000313" key="3">
    <source>
        <dbReference type="EMBL" id="RKT46140.1"/>
    </source>
</evidence>
<name>A0A495VBI0_9GAMM</name>
<feature type="transmembrane region" description="Helical" evidence="2">
    <location>
        <begin position="6"/>
        <end position="30"/>
    </location>
</feature>
<dbReference type="EMBL" id="RBXL01000001">
    <property type="protein sequence ID" value="RKT46140.1"/>
    <property type="molecule type" value="Genomic_DNA"/>
</dbReference>
<reference evidence="3 4" key="1">
    <citation type="submission" date="2018-10" db="EMBL/GenBank/DDBJ databases">
        <title>Genomic Encyclopedia of Archaeal and Bacterial Type Strains, Phase II (KMG-II): from individual species to whole genera.</title>
        <authorList>
            <person name="Goeker M."/>
        </authorList>
    </citation>
    <scope>NUCLEOTIDE SEQUENCE [LARGE SCALE GENOMIC DNA]</scope>
    <source>
        <strain evidence="3 4">DSM 235</strain>
    </source>
</reference>
<proteinExistence type="predicted"/>
<dbReference type="Proteomes" id="UP000274556">
    <property type="component" value="Unassembled WGS sequence"/>
</dbReference>
<keyword evidence="4" id="KW-1185">Reference proteome</keyword>
<evidence type="ECO:0000256" key="1">
    <source>
        <dbReference type="SAM" id="MobiDB-lite"/>
    </source>
</evidence>